<evidence type="ECO:0000256" key="1">
    <source>
        <dbReference type="SAM" id="Phobius"/>
    </source>
</evidence>
<dbReference type="InterPro" id="IPR036259">
    <property type="entry name" value="MFS_trans_sf"/>
</dbReference>
<protein>
    <recommendedName>
        <fullName evidence="4">Major Facilitator Superfamily protein</fullName>
    </recommendedName>
</protein>
<organism evidence="2 3">
    <name type="scientific">Streptomyces mirabilis</name>
    <dbReference type="NCBI Taxonomy" id="68239"/>
    <lineage>
        <taxon>Bacteria</taxon>
        <taxon>Bacillati</taxon>
        <taxon>Actinomycetota</taxon>
        <taxon>Actinomycetes</taxon>
        <taxon>Kitasatosporales</taxon>
        <taxon>Streptomycetaceae</taxon>
        <taxon>Streptomyces</taxon>
    </lineage>
</organism>
<feature type="transmembrane region" description="Helical" evidence="1">
    <location>
        <begin position="21"/>
        <end position="42"/>
    </location>
</feature>
<keyword evidence="1" id="KW-1133">Transmembrane helix</keyword>
<dbReference type="EMBL" id="FONR01000005">
    <property type="protein sequence ID" value="SFF31872.1"/>
    <property type="molecule type" value="Genomic_DNA"/>
</dbReference>
<dbReference type="SUPFAM" id="SSF103473">
    <property type="entry name" value="MFS general substrate transporter"/>
    <property type="match status" value="1"/>
</dbReference>
<reference evidence="2 3" key="1">
    <citation type="submission" date="2016-10" db="EMBL/GenBank/DDBJ databases">
        <authorList>
            <person name="de Groot N.N."/>
        </authorList>
    </citation>
    <scope>NUCLEOTIDE SEQUENCE [LARGE SCALE GENOMIC DNA]</scope>
    <source>
        <strain evidence="2 3">OK461</strain>
    </source>
</reference>
<evidence type="ECO:0000313" key="2">
    <source>
        <dbReference type="EMBL" id="SFF31872.1"/>
    </source>
</evidence>
<evidence type="ECO:0000313" key="3">
    <source>
        <dbReference type="Proteomes" id="UP000181942"/>
    </source>
</evidence>
<gene>
    <name evidence="2" type="ORF">SAMN02787118_105317</name>
</gene>
<keyword evidence="1" id="KW-0472">Membrane</keyword>
<sequence>MRTALILGRRTVYQLDPAALARLNSVFIAMFCVGGAVGSPFGSVVQHAGGWTALGAALPLIALLYWTTDHQQGEAAKPRTASP</sequence>
<accession>A0A1I2HQC3</accession>
<evidence type="ECO:0008006" key="4">
    <source>
        <dbReference type="Google" id="ProtNLM"/>
    </source>
</evidence>
<feature type="transmembrane region" description="Helical" evidence="1">
    <location>
        <begin position="48"/>
        <end position="67"/>
    </location>
</feature>
<dbReference type="RefSeq" id="WP_075028118.1">
    <property type="nucleotide sequence ID" value="NZ_FONR01000005.1"/>
</dbReference>
<name>A0A1I2HQC3_9ACTN</name>
<dbReference type="AlphaFoldDB" id="A0A1I2HQC3"/>
<dbReference type="Proteomes" id="UP000181942">
    <property type="component" value="Unassembled WGS sequence"/>
</dbReference>
<keyword evidence="1" id="KW-0812">Transmembrane</keyword>
<proteinExistence type="predicted"/>